<dbReference type="Gene3D" id="3.30.710.10">
    <property type="entry name" value="Potassium Channel Kv1.1, Chain A"/>
    <property type="match status" value="1"/>
</dbReference>
<sequence>MTTPPDKSHIGGSAGKAVSTPNRLPSSKKLYKETVKILVGPEKEAYSVHKELLCFYSDFFRAAFNGSFKEAIESQIELPDAEISIFEAFQTWLYARTLLNAEDPMDKPDRPFYHSHPILAKLWIFGDKYQIPLLQNNVIDTMHEKVEKDKLAPSTCVALAYENTLPGSCLRRAVVDIVAHRALLEVQDGACGPQYRQYWTLDASMDMMAAIASAWRSKLIPYTFLKTERCHYHVHAEGEHC</sequence>
<gene>
    <name evidence="3" type="ORF">D6C91_10074</name>
</gene>
<dbReference type="Pfam" id="PF00651">
    <property type="entry name" value="BTB"/>
    <property type="match status" value="1"/>
</dbReference>
<evidence type="ECO:0000256" key="1">
    <source>
        <dbReference type="SAM" id="MobiDB-lite"/>
    </source>
</evidence>
<name>A0A4S9SED8_AURPU</name>
<dbReference type="PANTHER" id="PTHR47843:SF2">
    <property type="entry name" value="BTB DOMAIN-CONTAINING PROTEIN"/>
    <property type="match status" value="1"/>
</dbReference>
<dbReference type="InterPro" id="IPR011333">
    <property type="entry name" value="SKP1/BTB/POZ_sf"/>
</dbReference>
<protein>
    <recommendedName>
        <fullName evidence="2">BTB domain-containing protein</fullName>
    </recommendedName>
</protein>
<reference evidence="3 4" key="1">
    <citation type="submission" date="2018-10" db="EMBL/GenBank/DDBJ databases">
        <title>Fifty Aureobasidium pullulans genomes reveal a recombining polyextremotolerant generalist.</title>
        <authorList>
            <person name="Gostincar C."/>
            <person name="Turk M."/>
            <person name="Zajc J."/>
            <person name="Gunde-Cimerman N."/>
        </authorList>
    </citation>
    <scope>NUCLEOTIDE SEQUENCE [LARGE SCALE GENOMIC DNA]</scope>
    <source>
        <strain evidence="3 4">EXF-3863</strain>
    </source>
</reference>
<feature type="domain" description="BTB" evidence="2">
    <location>
        <begin position="33"/>
        <end position="102"/>
    </location>
</feature>
<dbReference type="PANTHER" id="PTHR47843">
    <property type="entry name" value="BTB DOMAIN-CONTAINING PROTEIN-RELATED"/>
    <property type="match status" value="1"/>
</dbReference>
<proteinExistence type="predicted"/>
<organism evidence="3 4">
    <name type="scientific">Aureobasidium pullulans</name>
    <name type="common">Black yeast</name>
    <name type="synonym">Pullularia pullulans</name>
    <dbReference type="NCBI Taxonomy" id="5580"/>
    <lineage>
        <taxon>Eukaryota</taxon>
        <taxon>Fungi</taxon>
        <taxon>Dikarya</taxon>
        <taxon>Ascomycota</taxon>
        <taxon>Pezizomycotina</taxon>
        <taxon>Dothideomycetes</taxon>
        <taxon>Dothideomycetidae</taxon>
        <taxon>Dothideales</taxon>
        <taxon>Saccotheciaceae</taxon>
        <taxon>Aureobasidium</taxon>
    </lineage>
</organism>
<dbReference type="SMART" id="SM00225">
    <property type="entry name" value="BTB"/>
    <property type="match status" value="1"/>
</dbReference>
<evidence type="ECO:0000313" key="3">
    <source>
        <dbReference type="EMBL" id="THZ08703.1"/>
    </source>
</evidence>
<dbReference type="AlphaFoldDB" id="A0A4S9SED8"/>
<dbReference type="CDD" id="cd18186">
    <property type="entry name" value="BTB_POZ_ZBTB_KLHL-like"/>
    <property type="match status" value="1"/>
</dbReference>
<dbReference type="InterPro" id="IPR000210">
    <property type="entry name" value="BTB/POZ_dom"/>
</dbReference>
<dbReference type="EMBL" id="QZBM01000971">
    <property type="protein sequence ID" value="THZ08703.1"/>
    <property type="molecule type" value="Genomic_DNA"/>
</dbReference>
<feature type="region of interest" description="Disordered" evidence="1">
    <location>
        <begin position="1"/>
        <end position="24"/>
    </location>
</feature>
<comment type="caution">
    <text evidence="3">The sequence shown here is derived from an EMBL/GenBank/DDBJ whole genome shotgun (WGS) entry which is preliminary data.</text>
</comment>
<dbReference type="Proteomes" id="UP000308005">
    <property type="component" value="Unassembled WGS sequence"/>
</dbReference>
<dbReference type="SUPFAM" id="SSF54695">
    <property type="entry name" value="POZ domain"/>
    <property type="match status" value="1"/>
</dbReference>
<evidence type="ECO:0000259" key="2">
    <source>
        <dbReference type="PROSITE" id="PS50097"/>
    </source>
</evidence>
<accession>A0A4S9SED8</accession>
<evidence type="ECO:0000313" key="4">
    <source>
        <dbReference type="Proteomes" id="UP000308005"/>
    </source>
</evidence>
<dbReference type="PROSITE" id="PS50097">
    <property type="entry name" value="BTB"/>
    <property type="match status" value="1"/>
</dbReference>